<dbReference type="GO" id="GO:0009653">
    <property type="term" value="P:anatomical structure morphogenesis"/>
    <property type="evidence" value="ECO:0007669"/>
    <property type="project" value="UniProtKB-ARBA"/>
</dbReference>
<dbReference type="PANTHER" id="PTHR24028">
    <property type="entry name" value="CADHERIN-87A"/>
    <property type="match status" value="1"/>
</dbReference>
<dbReference type="InterPro" id="IPR015919">
    <property type="entry name" value="Cadherin-like_sf"/>
</dbReference>
<dbReference type="Pfam" id="PF08266">
    <property type="entry name" value="Cadherin_2"/>
    <property type="match status" value="1"/>
</dbReference>
<keyword evidence="2" id="KW-0812">Transmembrane</keyword>
<evidence type="ECO:0000256" key="2">
    <source>
        <dbReference type="ARBA" id="ARBA00022692"/>
    </source>
</evidence>
<reference evidence="12" key="1">
    <citation type="submission" date="2021-02" db="EMBL/GenBank/DDBJ databases">
        <title>Comparative genomics reveals that relaxation of natural selection precedes convergent phenotypic evolution of cavefish.</title>
        <authorList>
            <person name="Peng Z."/>
        </authorList>
    </citation>
    <scope>NUCLEOTIDE SEQUENCE</scope>
    <source>
        <tissue evidence="12">Muscle</tissue>
    </source>
</reference>
<keyword evidence="10" id="KW-0732">Signal</keyword>
<dbReference type="InterPro" id="IPR013164">
    <property type="entry name" value="Cadherin_N"/>
</dbReference>
<keyword evidence="3" id="KW-0677">Repeat</keyword>
<evidence type="ECO:0000256" key="9">
    <source>
        <dbReference type="PROSITE-ProRule" id="PRU00043"/>
    </source>
</evidence>
<evidence type="ECO:0000256" key="8">
    <source>
        <dbReference type="ARBA" id="ARBA00023180"/>
    </source>
</evidence>
<keyword evidence="4 9" id="KW-0106">Calcium</keyword>
<keyword evidence="6" id="KW-1133">Transmembrane helix</keyword>
<dbReference type="Pfam" id="PF00028">
    <property type="entry name" value="Cadherin"/>
    <property type="match status" value="1"/>
</dbReference>
<accession>A0A9W7TBM0</accession>
<dbReference type="GO" id="GO:0005886">
    <property type="term" value="C:plasma membrane"/>
    <property type="evidence" value="ECO:0007669"/>
    <property type="project" value="InterPro"/>
</dbReference>
<evidence type="ECO:0000256" key="5">
    <source>
        <dbReference type="ARBA" id="ARBA00022889"/>
    </source>
</evidence>
<evidence type="ECO:0000256" key="7">
    <source>
        <dbReference type="ARBA" id="ARBA00023136"/>
    </source>
</evidence>
<evidence type="ECO:0000256" key="4">
    <source>
        <dbReference type="ARBA" id="ARBA00022837"/>
    </source>
</evidence>
<dbReference type="AlphaFoldDB" id="A0A9W7TBM0"/>
<dbReference type="InterPro" id="IPR020894">
    <property type="entry name" value="Cadherin_CS"/>
</dbReference>
<dbReference type="Proteomes" id="UP001059041">
    <property type="component" value="Linkage Group LG22"/>
</dbReference>
<dbReference type="GO" id="GO:0005509">
    <property type="term" value="F:calcium ion binding"/>
    <property type="evidence" value="ECO:0007669"/>
    <property type="project" value="UniProtKB-UniRule"/>
</dbReference>
<dbReference type="EMBL" id="JAFHDT010000022">
    <property type="protein sequence ID" value="KAI7793179.1"/>
    <property type="molecule type" value="Genomic_DNA"/>
</dbReference>
<dbReference type="PROSITE" id="PS50268">
    <property type="entry name" value="CADHERIN_2"/>
    <property type="match status" value="2"/>
</dbReference>
<evidence type="ECO:0000256" key="1">
    <source>
        <dbReference type="ARBA" id="ARBA00004167"/>
    </source>
</evidence>
<dbReference type="SUPFAM" id="SSF49313">
    <property type="entry name" value="Cadherin-like"/>
    <property type="match status" value="2"/>
</dbReference>
<organism evidence="12 13">
    <name type="scientific">Triplophysa rosa</name>
    <name type="common">Cave loach</name>
    <dbReference type="NCBI Taxonomy" id="992332"/>
    <lineage>
        <taxon>Eukaryota</taxon>
        <taxon>Metazoa</taxon>
        <taxon>Chordata</taxon>
        <taxon>Craniata</taxon>
        <taxon>Vertebrata</taxon>
        <taxon>Euteleostomi</taxon>
        <taxon>Actinopterygii</taxon>
        <taxon>Neopterygii</taxon>
        <taxon>Teleostei</taxon>
        <taxon>Ostariophysi</taxon>
        <taxon>Cypriniformes</taxon>
        <taxon>Nemacheilidae</taxon>
        <taxon>Triplophysa</taxon>
    </lineage>
</organism>
<protein>
    <submittedName>
        <fullName evidence="12">Protocadherin gamma-C3-like</fullName>
    </submittedName>
</protein>
<gene>
    <name evidence="12" type="ORF">IRJ41_007467</name>
</gene>
<keyword evidence="8" id="KW-0325">Glycoprotein</keyword>
<evidence type="ECO:0000259" key="11">
    <source>
        <dbReference type="PROSITE" id="PS50268"/>
    </source>
</evidence>
<feature type="domain" description="Cadherin" evidence="11">
    <location>
        <begin position="30"/>
        <end position="129"/>
    </location>
</feature>
<dbReference type="InterPro" id="IPR002126">
    <property type="entry name" value="Cadherin-like_dom"/>
</dbReference>
<sequence>MDVIFIGSFFVWVLFLLCSLDLCAGQIVYSVTEEGNKATVVGNVAKDLNLNVNDLQSGQFHIVNGLNKNYFEVNLKTGELYVGERIDRENICLTSQTCTLNIEAIAQNPLRLFSIGIDILDINDNSPLFPIKTYHLNITESAFHGDRFPLPKASDADVGINSIRSYKLSQNDYFSLDVQNNGGHSVSAELVLQKALDREKMTVITLILTAIDGGKPPRSGIVEIVVDVVDVNDNTPTFSQQLYKRIPLRLNFTFKRRTGPHILAHLIVKC</sequence>
<evidence type="ECO:0000256" key="10">
    <source>
        <dbReference type="SAM" id="SignalP"/>
    </source>
</evidence>
<proteinExistence type="predicted"/>
<feature type="signal peptide" evidence="10">
    <location>
        <begin position="1"/>
        <end position="25"/>
    </location>
</feature>
<dbReference type="InterPro" id="IPR050174">
    <property type="entry name" value="Protocadherin/Cadherin-CA"/>
</dbReference>
<dbReference type="CDD" id="cd11304">
    <property type="entry name" value="Cadherin_repeat"/>
    <property type="match status" value="2"/>
</dbReference>
<keyword evidence="5" id="KW-0130">Cell adhesion</keyword>
<dbReference type="FunFam" id="2.60.40.60:FF:000006">
    <property type="entry name" value="Protocadherin alpha 2"/>
    <property type="match status" value="1"/>
</dbReference>
<evidence type="ECO:0000313" key="13">
    <source>
        <dbReference type="Proteomes" id="UP001059041"/>
    </source>
</evidence>
<dbReference type="PROSITE" id="PS00232">
    <property type="entry name" value="CADHERIN_1"/>
    <property type="match status" value="1"/>
</dbReference>
<feature type="chain" id="PRO_5040960466" evidence="10">
    <location>
        <begin position="26"/>
        <end position="270"/>
    </location>
</feature>
<name>A0A9W7TBM0_TRIRA</name>
<evidence type="ECO:0000256" key="6">
    <source>
        <dbReference type="ARBA" id="ARBA00022989"/>
    </source>
</evidence>
<evidence type="ECO:0000313" key="12">
    <source>
        <dbReference type="EMBL" id="KAI7793179.1"/>
    </source>
</evidence>
<keyword evidence="7" id="KW-0472">Membrane</keyword>
<dbReference type="FunFam" id="2.60.40.60:FF:000018">
    <property type="entry name" value="Protocadherin gamma c3"/>
    <property type="match status" value="1"/>
</dbReference>
<evidence type="ECO:0000256" key="3">
    <source>
        <dbReference type="ARBA" id="ARBA00022737"/>
    </source>
</evidence>
<dbReference type="PRINTS" id="PR00205">
    <property type="entry name" value="CADHERIN"/>
</dbReference>
<dbReference type="SMART" id="SM00112">
    <property type="entry name" value="CA"/>
    <property type="match status" value="2"/>
</dbReference>
<comment type="subcellular location">
    <subcellularLocation>
        <location evidence="1">Membrane</location>
        <topology evidence="1">Single-pass membrane protein</topology>
    </subcellularLocation>
</comment>
<feature type="domain" description="Cadherin" evidence="11">
    <location>
        <begin position="130"/>
        <end position="238"/>
    </location>
</feature>
<dbReference type="GO" id="GO:0007156">
    <property type="term" value="P:homophilic cell adhesion via plasma membrane adhesion molecules"/>
    <property type="evidence" value="ECO:0007669"/>
    <property type="project" value="InterPro"/>
</dbReference>
<dbReference type="Gene3D" id="2.60.40.60">
    <property type="entry name" value="Cadherins"/>
    <property type="match status" value="2"/>
</dbReference>
<comment type="caution">
    <text evidence="12">The sequence shown here is derived from an EMBL/GenBank/DDBJ whole genome shotgun (WGS) entry which is preliminary data.</text>
</comment>
<dbReference type="PANTHER" id="PTHR24028:SF32">
    <property type="entry name" value="CADHERIN-RELATED NEURONAL RECEPTOR VARIABLE 10-RELATED"/>
    <property type="match status" value="1"/>
</dbReference>
<keyword evidence="13" id="KW-1185">Reference proteome</keyword>